<dbReference type="AlphaFoldDB" id="A0A075LHY6"/>
<evidence type="ECO:0000313" key="9">
    <source>
        <dbReference type="Proteomes" id="UP000027980"/>
    </source>
</evidence>
<proteinExistence type="predicted"/>
<dbReference type="EMBL" id="CP008876">
    <property type="protein sequence ID" value="AIF65502.1"/>
    <property type="molecule type" value="Genomic_DNA"/>
</dbReference>
<dbReference type="Pfam" id="PF06803">
    <property type="entry name" value="DUF1232"/>
    <property type="match status" value="1"/>
</dbReference>
<dbReference type="EMBL" id="FOCD01000003">
    <property type="protein sequence ID" value="SEN68635.1"/>
    <property type="molecule type" value="Genomic_DNA"/>
</dbReference>
<reference evidence="7 9" key="1">
    <citation type="submission" date="2014-07" db="EMBL/GenBank/DDBJ databases">
        <title>Complete genome sequence of a moderately halophilic bacterium Terribacillus aidingensis MP602, isolated from Cryptomeria fortunei in Tianmu mountain in China.</title>
        <authorList>
            <person name="Wang Y."/>
            <person name="Lu P."/>
            <person name="Zhang L."/>
        </authorList>
    </citation>
    <scope>NUCLEOTIDE SEQUENCE [LARGE SCALE GENOMIC DNA]</scope>
    <source>
        <strain evidence="7 9">MP602</strain>
    </source>
</reference>
<keyword evidence="2 5" id="KW-0812">Transmembrane</keyword>
<evidence type="ECO:0000256" key="4">
    <source>
        <dbReference type="ARBA" id="ARBA00023136"/>
    </source>
</evidence>
<evidence type="ECO:0000256" key="3">
    <source>
        <dbReference type="ARBA" id="ARBA00022989"/>
    </source>
</evidence>
<evidence type="ECO:0000256" key="1">
    <source>
        <dbReference type="ARBA" id="ARBA00004127"/>
    </source>
</evidence>
<feature type="transmembrane region" description="Helical" evidence="5">
    <location>
        <begin position="32"/>
        <end position="50"/>
    </location>
</feature>
<accession>A0AAX2EHB3</accession>
<evidence type="ECO:0000256" key="2">
    <source>
        <dbReference type="ARBA" id="ARBA00022692"/>
    </source>
</evidence>
<name>A0A075LHY6_9BACI</name>
<dbReference type="InterPro" id="IPR016941">
    <property type="entry name" value="UCP029962"/>
</dbReference>
<dbReference type="RefSeq" id="WP_038558094.1">
    <property type="nucleotide sequence ID" value="NZ_CP008876.1"/>
</dbReference>
<feature type="transmembrane region" description="Helical" evidence="5">
    <location>
        <begin position="56"/>
        <end position="77"/>
    </location>
</feature>
<dbReference type="PIRSF" id="PIRSF029962">
    <property type="entry name" value="UCP029962"/>
    <property type="match status" value="1"/>
</dbReference>
<feature type="domain" description="DUF1232" evidence="6">
    <location>
        <begin position="37"/>
        <end position="70"/>
    </location>
</feature>
<sequence length="100" mass="11412">MTRLWSRLRFLFNFRKSVPFLKAFFTAKEVAAAKKVTAVALIVLYFVFPFDLIPDFLIGIGIVDDLAVATIILQLIIKMAPAHLKDKFDVDRNDNKVINI</sequence>
<evidence type="ECO:0000313" key="7">
    <source>
        <dbReference type="EMBL" id="AIF65502.1"/>
    </source>
</evidence>
<evidence type="ECO:0000313" key="8">
    <source>
        <dbReference type="EMBL" id="SEN68635.1"/>
    </source>
</evidence>
<evidence type="ECO:0000313" key="10">
    <source>
        <dbReference type="Proteomes" id="UP000199735"/>
    </source>
</evidence>
<organism evidence="7 9">
    <name type="scientific">Terribacillus saccharophilus</name>
    <dbReference type="NCBI Taxonomy" id="361277"/>
    <lineage>
        <taxon>Bacteria</taxon>
        <taxon>Bacillati</taxon>
        <taxon>Bacillota</taxon>
        <taxon>Bacilli</taxon>
        <taxon>Bacillales</taxon>
        <taxon>Bacillaceae</taxon>
        <taxon>Terribacillus</taxon>
    </lineage>
</organism>
<dbReference type="Proteomes" id="UP000027980">
    <property type="component" value="Chromosome"/>
</dbReference>
<dbReference type="GO" id="GO:0012505">
    <property type="term" value="C:endomembrane system"/>
    <property type="evidence" value="ECO:0007669"/>
    <property type="project" value="UniProtKB-SubCell"/>
</dbReference>
<evidence type="ECO:0000256" key="5">
    <source>
        <dbReference type="SAM" id="Phobius"/>
    </source>
</evidence>
<evidence type="ECO:0000259" key="6">
    <source>
        <dbReference type="Pfam" id="PF06803"/>
    </source>
</evidence>
<keyword evidence="3 5" id="KW-1133">Transmembrane helix</keyword>
<dbReference type="KEGG" id="tap:GZ22_01715"/>
<gene>
    <name evidence="7" type="ORF">GZ22_01715</name>
    <name evidence="8" type="ORF">SAMN04489762_2573</name>
</gene>
<dbReference type="InterPro" id="IPR010652">
    <property type="entry name" value="DUF1232"/>
</dbReference>
<dbReference type="GeneID" id="34222343"/>
<comment type="subcellular location">
    <subcellularLocation>
        <location evidence="1">Endomembrane system</location>
        <topology evidence="1">Multi-pass membrane protein</topology>
    </subcellularLocation>
</comment>
<dbReference type="OrthoDB" id="2679475at2"/>
<dbReference type="Proteomes" id="UP000199735">
    <property type="component" value="Unassembled WGS sequence"/>
</dbReference>
<keyword evidence="4 5" id="KW-0472">Membrane</keyword>
<accession>A0A075LHY6</accession>
<protein>
    <submittedName>
        <fullName evidence="7">Membrane protein</fullName>
    </submittedName>
</protein>
<reference evidence="8 10" key="2">
    <citation type="submission" date="2016-10" db="EMBL/GenBank/DDBJ databases">
        <authorList>
            <person name="Varghese N."/>
            <person name="Submissions S."/>
        </authorList>
    </citation>
    <scope>NUCLEOTIDE SEQUENCE [LARGE SCALE GENOMIC DNA]</scope>
    <source>
        <strain evidence="8 10">DSM 21619</strain>
    </source>
</reference>
<dbReference type="HOGENOM" id="CLU_139031_2_0_9"/>